<evidence type="ECO:0000256" key="3">
    <source>
        <dbReference type="ARBA" id="ARBA00022729"/>
    </source>
</evidence>
<evidence type="ECO:0000259" key="6">
    <source>
        <dbReference type="Pfam" id="PF07980"/>
    </source>
</evidence>
<evidence type="ECO:0000313" key="9">
    <source>
        <dbReference type="Proteomes" id="UP000281028"/>
    </source>
</evidence>
<keyword evidence="4" id="KW-0472">Membrane</keyword>
<dbReference type="Pfam" id="PF07980">
    <property type="entry name" value="SusD_RagB"/>
    <property type="match status" value="1"/>
</dbReference>
<dbReference type="AlphaFoldDB" id="A0A3S1AY50"/>
<organism evidence="8 9">
    <name type="scientific">Chitinophaga solisilvae</name>
    <dbReference type="NCBI Taxonomy" id="1233460"/>
    <lineage>
        <taxon>Bacteria</taxon>
        <taxon>Pseudomonadati</taxon>
        <taxon>Bacteroidota</taxon>
        <taxon>Chitinophagia</taxon>
        <taxon>Chitinophagales</taxon>
        <taxon>Chitinophagaceae</taxon>
        <taxon>Chitinophaga</taxon>
    </lineage>
</organism>
<evidence type="ECO:0000256" key="5">
    <source>
        <dbReference type="ARBA" id="ARBA00023237"/>
    </source>
</evidence>
<evidence type="ECO:0000256" key="4">
    <source>
        <dbReference type="ARBA" id="ARBA00023136"/>
    </source>
</evidence>
<feature type="domain" description="RagB/SusD" evidence="6">
    <location>
        <begin position="332"/>
        <end position="504"/>
    </location>
</feature>
<dbReference type="Gene3D" id="1.25.40.390">
    <property type="match status" value="1"/>
</dbReference>
<name>A0A3S1AY50_9BACT</name>
<evidence type="ECO:0000256" key="1">
    <source>
        <dbReference type="ARBA" id="ARBA00004442"/>
    </source>
</evidence>
<dbReference type="OrthoDB" id="1080118at2"/>
<dbReference type="InterPro" id="IPR012944">
    <property type="entry name" value="SusD_RagB_dom"/>
</dbReference>
<accession>A0A3S1AY50</accession>
<dbReference type="SUPFAM" id="SSF48452">
    <property type="entry name" value="TPR-like"/>
    <property type="match status" value="1"/>
</dbReference>
<evidence type="ECO:0000256" key="2">
    <source>
        <dbReference type="ARBA" id="ARBA00006275"/>
    </source>
</evidence>
<keyword evidence="5" id="KW-0998">Cell outer membrane</keyword>
<keyword evidence="3" id="KW-0732">Signal</keyword>
<dbReference type="Proteomes" id="UP000281028">
    <property type="component" value="Unassembled WGS sequence"/>
</dbReference>
<dbReference type="InterPro" id="IPR011990">
    <property type="entry name" value="TPR-like_helical_dom_sf"/>
</dbReference>
<keyword evidence="9" id="KW-1185">Reference proteome</keyword>
<dbReference type="EMBL" id="RIAR02000001">
    <property type="protein sequence ID" value="NSL89569.1"/>
    <property type="molecule type" value="Genomic_DNA"/>
</dbReference>
<feature type="domain" description="SusD-like N-terminal" evidence="7">
    <location>
        <begin position="86"/>
        <end position="222"/>
    </location>
</feature>
<dbReference type="GO" id="GO:0009279">
    <property type="term" value="C:cell outer membrane"/>
    <property type="evidence" value="ECO:0007669"/>
    <property type="project" value="UniProtKB-SubCell"/>
</dbReference>
<sequence>MKKFISTYLAGVMMALAFTSCSLDRKPFSAVEDDGMLKDPSKWSAATGGNYAMLKEANFTRNYVQIGEFPSDDIVFVKTSTDNLFFSYNYVHIPAQANVYQLWTMGYKAINGCNRLLEAMEAGKSPATDQLIGENLFIRAFVHFSMVKIFGRPYPQQASTNLGIPVVTKANAPVPPKRNTVREVYDQVIADLKRAKDLMNNDNTNSYATSSAAKALLARVYLYREQNDSAYIYADSVINYGMISSRVKLKLLPGDALPGYFTKNNESNEETIFAIRHTLQDDRDWASLGSMFYTSPGGMGYGEVYASEPYRELLDKYPQDIRHAFIQAAGYMKKTNGEDSIGPNGKKVVIKAGRDTATWADKWYILKYSNQEGVPTLSSPVVLRLAEMYLIRAEASAKMGKMDAAIADVNIIRQRAGLSGSALFSTTDLKGYPSVLDVVLDERRLELAFEAQRSFDLFRNNRSVIRNYKGVHPPNQVIRATDEKVLHYIPEQDILLNPNLVQNPIQ</sequence>
<comment type="subcellular location">
    <subcellularLocation>
        <location evidence="1">Cell outer membrane</location>
    </subcellularLocation>
</comment>
<reference evidence="8" key="1">
    <citation type="submission" date="2020-05" db="EMBL/GenBank/DDBJ databases">
        <title>Chitinophaga laudate sp. nov., isolated from a tropical peat swamp.</title>
        <authorList>
            <person name="Goh C.B.S."/>
            <person name="Lee M.S."/>
            <person name="Parimannan S."/>
            <person name="Pasbakhsh P."/>
            <person name="Yule C.M."/>
            <person name="Rajandas H."/>
            <person name="Loke S."/>
            <person name="Croft L."/>
            <person name="Tan J.B.L."/>
        </authorList>
    </citation>
    <scope>NUCLEOTIDE SEQUENCE</scope>
    <source>
        <strain evidence="8">Mgbs1</strain>
    </source>
</reference>
<evidence type="ECO:0000259" key="7">
    <source>
        <dbReference type="Pfam" id="PF14322"/>
    </source>
</evidence>
<proteinExistence type="inferred from homology"/>
<comment type="similarity">
    <text evidence="2">Belongs to the SusD family.</text>
</comment>
<protein>
    <submittedName>
        <fullName evidence="8">RagB/SusD family nutrient uptake outer membrane protein</fullName>
    </submittedName>
</protein>
<gene>
    <name evidence="8" type="ORF">ECE50_022195</name>
</gene>
<dbReference type="CDD" id="cd08977">
    <property type="entry name" value="SusD"/>
    <property type="match status" value="1"/>
</dbReference>
<dbReference type="InterPro" id="IPR033985">
    <property type="entry name" value="SusD-like_N"/>
</dbReference>
<evidence type="ECO:0000313" key="8">
    <source>
        <dbReference type="EMBL" id="NSL89569.1"/>
    </source>
</evidence>
<dbReference type="Pfam" id="PF14322">
    <property type="entry name" value="SusD-like_3"/>
    <property type="match status" value="1"/>
</dbReference>
<comment type="caution">
    <text evidence="8">The sequence shown here is derived from an EMBL/GenBank/DDBJ whole genome shotgun (WGS) entry which is preliminary data.</text>
</comment>
<dbReference type="PROSITE" id="PS51257">
    <property type="entry name" value="PROKAR_LIPOPROTEIN"/>
    <property type="match status" value="1"/>
</dbReference>